<evidence type="ECO:0000313" key="1">
    <source>
        <dbReference type="EMBL" id="CAD2192866.1"/>
    </source>
</evidence>
<evidence type="ECO:0000313" key="2">
    <source>
        <dbReference type="Proteomes" id="UP000580250"/>
    </source>
</evidence>
<sequence length="182" mass="20628">MTTEDEIIEIQDGLEVSEAKKIYRSHNVAKKLEAINWARKNSIHSASRKFNVDRKIIRNWMKNEKELEEQNSLPGGQDRKRLGGGGRKMLYPDLVKELADWVKEIDGSADDKIACFKTDGSIGAKGLDVLRKMRATSKAKDYSKIMNEEADAEYGEEEADAVFGVDLNTIEDEIDLFFDIDP</sequence>
<dbReference type="AlphaFoldDB" id="A0A6V7X0L4"/>
<dbReference type="Proteomes" id="UP000580250">
    <property type="component" value="Unassembled WGS sequence"/>
</dbReference>
<reference evidence="1 2" key="1">
    <citation type="submission" date="2020-08" db="EMBL/GenBank/DDBJ databases">
        <authorList>
            <person name="Koutsovoulos G."/>
            <person name="Danchin GJ E."/>
        </authorList>
    </citation>
    <scope>NUCLEOTIDE SEQUENCE [LARGE SCALE GENOMIC DNA]</scope>
</reference>
<proteinExistence type="predicted"/>
<name>A0A6V7X0L4_MELEN</name>
<dbReference type="EMBL" id="CAJEWN010000984">
    <property type="protein sequence ID" value="CAD2192866.1"/>
    <property type="molecule type" value="Genomic_DNA"/>
</dbReference>
<accession>A0A6V7X0L4</accession>
<comment type="caution">
    <text evidence="1">The sequence shown here is derived from an EMBL/GenBank/DDBJ whole genome shotgun (WGS) entry which is preliminary data.</text>
</comment>
<gene>
    <name evidence="1" type="ORF">MENT_LOCUS45786</name>
</gene>
<dbReference type="OrthoDB" id="6502958at2759"/>
<protein>
    <submittedName>
        <fullName evidence="1">Uncharacterized protein</fullName>
    </submittedName>
</protein>
<dbReference type="Gene3D" id="1.10.10.60">
    <property type="entry name" value="Homeodomain-like"/>
    <property type="match status" value="1"/>
</dbReference>
<organism evidence="1 2">
    <name type="scientific">Meloidogyne enterolobii</name>
    <name type="common">Root-knot nematode worm</name>
    <name type="synonym">Meloidogyne mayaguensis</name>
    <dbReference type="NCBI Taxonomy" id="390850"/>
    <lineage>
        <taxon>Eukaryota</taxon>
        <taxon>Metazoa</taxon>
        <taxon>Ecdysozoa</taxon>
        <taxon>Nematoda</taxon>
        <taxon>Chromadorea</taxon>
        <taxon>Rhabditida</taxon>
        <taxon>Tylenchina</taxon>
        <taxon>Tylenchomorpha</taxon>
        <taxon>Tylenchoidea</taxon>
        <taxon>Meloidogynidae</taxon>
        <taxon>Meloidogyninae</taxon>
        <taxon>Meloidogyne</taxon>
    </lineage>
</organism>